<evidence type="ECO:0000313" key="2">
    <source>
        <dbReference type="Proteomes" id="UP000611554"/>
    </source>
</evidence>
<name>A0ABQ2R504_9ACTN</name>
<gene>
    <name evidence="1" type="ORF">GCM10010140_48720</name>
</gene>
<accession>A0ABQ2R504</accession>
<dbReference type="InterPro" id="IPR046267">
    <property type="entry name" value="DUF6300"/>
</dbReference>
<sequence length="112" mass="11937">MSRPVEVVSVVEPPVCPRCDGEGLLSALVAHGWTNARGAAVRGRVPVVLCARCDSGDPHAGPLITWFHVHGTVTGDVAEAFTRLLDQWTGHLRPPTLDGAALEADAWRHGEL</sequence>
<protein>
    <submittedName>
        <fullName evidence="1">Uncharacterized protein</fullName>
    </submittedName>
</protein>
<comment type="caution">
    <text evidence="1">The sequence shown here is derived from an EMBL/GenBank/DDBJ whole genome shotgun (WGS) entry which is preliminary data.</text>
</comment>
<dbReference type="EMBL" id="BMQJ01000012">
    <property type="protein sequence ID" value="GGQ12712.1"/>
    <property type="molecule type" value="Genomic_DNA"/>
</dbReference>
<evidence type="ECO:0000313" key="1">
    <source>
        <dbReference type="EMBL" id="GGQ12712.1"/>
    </source>
</evidence>
<dbReference type="Pfam" id="PF19817">
    <property type="entry name" value="DUF6300"/>
    <property type="match status" value="1"/>
</dbReference>
<proteinExistence type="predicted"/>
<dbReference type="RefSeq" id="WP_189248755.1">
    <property type="nucleotide sequence ID" value="NZ_BMQJ01000012.1"/>
</dbReference>
<keyword evidence="2" id="KW-1185">Reference proteome</keyword>
<reference evidence="2" key="1">
    <citation type="journal article" date="2019" name="Int. J. Syst. Evol. Microbiol.">
        <title>The Global Catalogue of Microorganisms (GCM) 10K type strain sequencing project: providing services to taxonomists for standard genome sequencing and annotation.</title>
        <authorList>
            <consortium name="The Broad Institute Genomics Platform"/>
            <consortium name="The Broad Institute Genome Sequencing Center for Infectious Disease"/>
            <person name="Wu L."/>
            <person name="Ma J."/>
        </authorList>
    </citation>
    <scope>NUCLEOTIDE SEQUENCE [LARGE SCALE GENOMIC DNA]</scope>
    <source>
        <strain evidence="2">JCM 3115</strain>
    </source>
</reference>
<dbReference type="Proteomes" id="UP000611554">
    <property type="component" value="Unassembled WGS sequence"/>
</dbReference>
<organism evidence="1 2">
    <name type="scientific">Streptosporangium pseudovulgare</name>
    <dbReference type="NCBI Taxonomy" id="35765"/>
    <lineage>
        <taxon>Bacteria</taxon>
        <taxon>Bacillati</taxon>
        <taxon>Actinomycetota</taxon>
        <taxon>Actinomycetes</taxon>
        <taxon>Streptosporangiales</taxon>
        <taxon>Streptosporangiaceae</taxon>
        <taxon>Streptosporangium</taxon>
    </lineage>
</organism>